<evidence type="ECO:0000313" key="4">
    <source>
        <dbReference type="Proteomes" id="UP001521931"/>
    </source>
</evidence>
<feature type="region of interest" description="Disordered" evidence="1">
    <location>
        <begin position="128"/>
        <end position="147"/>
    </location>
</feature>
<dbReference type="RefSeq" id="WP_239264578.1">
    <property type="nucleotide sequence ID" value="NZ_JAKRCV010000033.1"/>
</dbReference>
<comment type="caution">
    <text evidence="3">The sequence shown here is derived from an EMBL/GenBank/DDBJ whole genome shotgun (WGS) entry which is preliminary data.</text>
</comment>
<evidence type="ECO:0000256" key="1">
    <source>
        <dbReference type="SAM" id="MobiDB-lite"/>
    </source>
</evidence>
<accession>A0ABS9Q3B4</accession>
<evidence type="ECO:0000256" key="2">
    <source>
        <dbReference type="SAM" id="Phobius"/>
    </source>
</evidence>
<dbReference type="Proteomes" id="UP001521931">
    <property type="component" value="Unassembled WGS sequence"/>
</dbReference>
<reference evidence="3 4" key="1">
    <citation type="submission" date="2022-02" db="EMBL/GenBank/DDBJ databases">
        <title>Uncovering new skin microbiome diversity through culturing and metagenomics.</title>
        <authorList>
            <person name="Conlan S."/>
            <person name="Deming C."/>
            <person name="Nisc Comparative Sequencing Program N."/>
            <person name="Segre J.A."/>
        </authorList>
    </citation>
    <scope>NUCLEOTIDE SEQUENCE [LARGE SCALE GENOMIC DNA]</scope>
    <source>
        <strain evidence="3 4">ACRQZ</strain>
    </source>
</reference>
<evidence type="ECO:0000313" key="3">
    <source>
        <dbReference type="EMBL" id="MCG7322365.1"/>
    </source>
</evidence>
<organism evidence="3 4">
    <name type="scientific">Arsenicicoccus bolidensis</name>
    <dbReference type="NCBI Taxonomy" id="229480"/>
    <lineage>
        <taxon>Bacteria</taxon>
        <taxon>Bacillati</taxon>
        <taxon>Actinomycetota</taxon>
        <taxon>Actinomycetes</taxon>
        <taxon>Micrococcales</taxon>
        <taxon>Intrasporangiaceae</taxon>
        <taxon>Arsenicicoccus</taxon>
    </lineage>
</organism>
<feature type="compositionally biased region" description="Polar residues" evidence="1">
    <location>
        <begin position="136"/>
        <end position="147"/>
    </location>
</feature>
<evidence type="ECO:0008006" key="5">
    <source>
        <dbReference type="Google" id="ProtNLM"/>
    </source>
</evidence>
<sequence>MVIATLYGGLLVTAFLAFASHEWGATPHSLVSIAALAAVAWHVWTQRRWLHGVIERGRRHPQRALVVSNALLISCFVLVNVSGAPVWLWNVDGPVSVVHDITGFAILPLLVAHLVLNRRRIRTLLRRRRAHPQPSAHGSATGTARVA</sequence>
<protein>
    <recommendedName>
        <fullName evidence="5">DUF4405 domain-containing protein</fullName>
    </recommendedName>
</protein>
<dbReference type="EMBL" id="JAKRCV010000033">
    <property type="protein sequence ID" value="MCG7322365.1"/>
    <property type="molecule type" value="Genomic_DNA"/>
</dbReference>
<feature type="transmembrane region" description="Helical" evidence="2">
    <location>
        <begin position="95"/>
        <end position="116"/>
    </location>
</feature>
<name>A0ABS9Q3B4_9MICO</name>
<feature type="transmembrane region" description="Helical" evidence="2">
    <location>
        <begin position="66"/>
        <end position="89"/>
    </location>
</feature>
<keyword evidence="4" id="KW-1185">Reference proteome</keyword>
<gene>
    <name evidence="3" type="ORF">MHL29_10780</name>
</gene>
<keyword evidence="2" id="KW-0472">Membrane</keyword>
<keyword evidence="2" id="KW-1133">Transmembrane helix</keyword>
<proteinExistence type="predicted"/>
<feature type="transmembrane region" description="Helical" evidence="2">
    <location>
        <begin position="29"/>
        <end position="45"/>
    </location>
</feature>
<keyword evidence="2" id="KW-0812">Transmembrane</keyword>